<sequence>MLLFSTLEEAATAVGRNLTTADALWFRYTAVIPDSWLFYLNAVFLFVIFNTATLPSLLLNVLGQTTFPYLRRFKLQPSFTPLPVAFRIYMSVMKTFIFLLVRSYRCSFPLICWRNKPCHQSVLAYLDASTCLFVTTSTTYTDVTPVHANDNVHNRIHLRILDLGLHALSHFFQHGIRACEEVAMDSWFGQETLTRLH</sequence>
<accession>A0A8T2QLS9</accession>
<feature type="transmembrane region" description="Helical" evidence="1">
    <location>
        <begin position="36"/>
        <end position="63"/>
    </location>
</feature>
<gene>
    <name evidence="2" type="ORF">KP509_34G062700</name>
</gene>
<reference evidence="2" key="1">
    <citation type="submission" date="2021-08" db="EMBL/GenBank/DDBJ databases">
        <title>WGS assembly of Ceratopteris richardii.</title>
        <authorList>
            <person name="Marchant D.B."/>
            <person name="Chen G."/>
            <person name="Jenkins J."/>
            <person name="Shu S."/>
            <person name="Leebens-Mack J."/>
            <person name="Grimwood J."/>
            <person name="Schmutz J."/>
            <person name="Soltis P."/>
            <person name="Soltis D."/>
            <person name="Chen Z.-H."/>
        </authorList>
    </citation>
    <scope>NUCLEOTIDE SEQUENCE</scope>
    <source>
        <strain evidence="2">Whitten #5841</strain>
        <tissue evidence="2">Leaf</tissue>
    </source>
</reference>
<keyword evidence="1" id="KW-0812">Transmembrane</keyword>
<protein>
    <submittedName>
        <fullName evidence="2">Uncharacterized protein</fullName>
    </submittedName>
</protein>
<evidence type="ECO:0000313" key="2">
    <source>
        <dbReference type="EMBL" id="KAH7284618.1"/>
    </source>
</evidence>
<comment type="caution">
    <text evidence="2">The sequence shown here is derived from an EMBL/GenBank/DDBJ whole genome shotgun (WGS) entry which is preliminary data.</text>
</comment>
<dbReference type="EMBL" id="CM035439">
    <property type="protein sequence ID" value="KAH7284618.1"/>
    <property type="molecule type" value="Genomic_DNA"/>
</dbReference>
<organism evidence="2 3">
    <name type="scientific">Ceratopteris richardii</name>
    <name type="common">Triangle waterfern</name>
    <dbReference type="NCBI Taxonomy" id="49495"/>
    <lineage>
        <taxon>Eukaryota</taxon>
        <taxon>Viridiplantae</taxon>
        <taxon>Streptophyta</taxon>
        <taxon>Embryophyta</taxon>
        <taxon>Tracheophyta</taxon>
        <taxon>Polypodiopsida</taxon>
        <taxon>Polypodiidae</taxon>
        <taxon>Polypodiales</taxon>
        <taxon>Pteridineae</taxon>
        <taxon>Pteridaceae</taxon>
        <taxon>Parkerioideae</taxon>
        <taxon>Ceratopteris</taxon>
    </lineage>
</organism>
<evidence type="ECO:0000313" key="3">
    <source>
        <dbReference type="Proteomes" id="UP000825935"/>
    </source>
</evidence>
<keyword evidence="3" id="KW-1185">Reference proteome</keyword>
<keyword evidence="1" id="KW-0472">Membrane</keyword>
<dbReference type="OrthoDB" id="1351582at2759"/>
<name>A0A8T2QLS9_CERRI</name>
<dbReference type="Proteomes" id="UP000825935">
    <property type="component" value="Chromosome 34"/>
</dbReference>
<keyword evidence="1" id="KW-1133">Transmembrane helix</keyword>
<feature type="transmembrane region" description="Helical" evidence="1">
    <location>
        <begin position="84"/>
        <end position="104"/>
    </location>
</feature>
<dbReference type="AlphaFoldDB" id="A0A8T2QLS9"/>
<proteinExistence type="predicted"/>
<evidence type="ECO:0000256" key="1">
    <source>
        <dbReference type="SAM" id="Phobius"/>
    </source>
</evidence>